<evidence type="ECO:0000256" key="1">
    <source>
        <dbReference type="SAM" id="MobiDB-lite"/>
    </source>
</evidence>
<dbReference type="InterPro" id="IPR011333">
    <property type="entry name" value="SKP1/BTB/POZ_sf"/>
</dbReference>
<dbReference type="Proteomes" id="UP000292702">
    <property type="component" value="Unassembled WGS sequence"/>
</dbReference>
<keyword evidence="3" id="KW-1185">Reference proteome</keyword>
<dbReference type="OrthoDB" id="3357985at2759"/>
<reference evidence="2 3" key="1">
    <citation type="submission" date="2018-11" db="EMBL/GenBank/DDBJ databases">
        <title>Genome assembly of Steccherinum ochraceum LE-BIN_3174, the white-rot fungus of the Steccherinaceae family (The Residual Polyporoid clade, Polyporales, Basidiomycota).</title>
        <authorList>
            <person name="Fedorova T.V."/>
            <person name="Glazunova O.A."/>
            <person name="Landesman E.O."/>
            <person name="Moiseenko K.V."/>
            <person name="Psurtseva N.V."/>
            <person name="Savinova O.S."/>
            <person name="Shakhova N.V."/>
            <person name="Tyazhelova T.V."/>
            <person name="Vasina D.V."/>
        </authorList>
    </citation>
    <scope>NUCLEOTIDE SEQUENCE [LARGE SCALE GENOMIC DNA]</scope>
    <source>
        <strain evidence="2 3">LE-BIN_3174</strain>
    </source>
</reference>
<comment type="caution">
    <text evidence="2">The sequence shown here is derived from an EMBL/GenBank/DDBJ whole genome shotgun (WGS) entry which is preliminary data.</text>
</comment>
<dbReference type="Gene3D" id="3.30.710.10">
    <property type="entry name" value="Potassium Channel Kv1.1, Chain A"/>
    <property type="match status" value="1"/>
</dbReference>
<evidence type="ECO:0000313" key="2">
    <source>
        <dbReference type="EMBL" id="TCD61708.1"/>
    </source>
</evidence>
<proteinExistence type="predicted"/>
<gene>
    <name evidence="2" type="ORF">EIP91_008017</name>
</gene>
<sequence length="339" mass="38124">MPTTDFSNATPSSGTDATINPSPNISVPRDASPPFNKPSANLIIRSSDGVDFRVQQAILMEASSVFADMLSLPATMPGQRESDDQEYRDGMPVVPVSEDAQTMDTVLRFCYPVARPELKTSLEICNALRASRKYFIASMEIEVLEVFEAHAEKKALELYALSAMETGWEKEMKIAAKQTLQNLFPTGLLIPQMARMATPAYVQLQVYYHKCVSAAARSVLPYTNEPFEMPGIDHLRYTFLCCPHIGSHPSSTKMKVNFMKINQVVEVDSWVIEYLRNLRDKISPRPRFRTNEIFFRYAPLAARSGCQACARTIVQDLSDFQDEVFRLVDEAVEKIELSV</sequence>
<dbReference type="STRING" id="92696.A0A4R0RDK4"/>
<feature type="compositionally biased region" description="Polar residues" evidence="1">
    <location>
        <begin position="1"/>
        <end position="25"/>
    </location>
</feature>
<evidence type="ECO:0008006" key="4">
    <source>
        <dbReference type="Google" id="ProtNLM"/>
    </source>
</evidence>
<accession>A0A4R0RDK4</accession>
<name>A0A4R0RDK4_9APHY</name>
<feature type="region of interest" description="Disordered" evidence="1">
    <location>
        <begin position="1"/>
        <end position="33"/>
    </location>
</feature>
<dbReference type="AlphaFoldDB" id="A0A4R0RDK4"/>
<organism evidence="2 3">
    <name type="scientific">Steccherinum ochraceum</name>
    <dbReference type="NCBI Taxonomy" id="92696"/>
    <lineage>
        <taxon>Eukaryota</taxon>
        <taxon>Fungi</taxon>
        <taxon>Dikarya</taxon>
        <taxon>Basidiomycota</taxon>
        <taxon>Agaricomycotina</taxon>
        <taxon>Agaricomycetes</taxon>
        <taxon>Polyporales</taxon>
        <taxon>Steccherinaceae</taxon>
        <taxon>Steccherinum</taxon>
    </lineage>
</organism>
<protein>
    <recommendedName>
        <fullName evidence="4">BTB domain-containing protein</fullName>
    </recommendedName>
</protein>
<evidence type="ECO:0000313" key="3">
    <source>
        <dbReference type="Proteomes" id="UP000292702"/>
    </source>
</evidence>
<dbReference type="EMBL" id="RWJN01000437">
    <property type="protein sequence ID" value="TCD61708.1"/>
    <property type="molecule type" value="Genomic_DNA"/>
</dbReference>